<dbReference type="EMBL" id="VSSQ01142732">
    <property type="protein sequence ID" value="MPN63387.1"/>
    <property type="molecule type" value="Genomic_DNA"/>
</dbReference>
<keyword evidence="3" id="KW-0687">Ribonucleoprotein</keyword>
<sequence>MGVGYRATKQGRTLVLNMGYSHPVEIIPEVGLEVEVPAQTRMIVTGIDKEKVGALAAQIRGVREPEPYLGKGIMYEGEVIRRKVGKTGK</sequence>
<dbReference type="GO" id="GO:0003735">
    <property type="term" value="F:structural constituent of ribosome"/>
    <property type="evidence" value="ECO:0007669"/>
    <property type="project" value="InterPro"/>
</dbReference>
<evidence type="ECO:0000256" key="3">
    <source>
        <dbReference type="ARBA" id="ARBA00023274"/>
    </source>
</evidence>
<comment type="similarity">
    <text evidence="1">Belongs to the universal ribosomal protein uL6 family.</text>
</comment>
<dbReference type="PRINTS" id="PR00059">
    <property type="entry name" value="RIBOSOMALL6"/>
</dbReference>
<dbReference type="InterPro" id="IPR036789">
    <property type="entry name" value="Ribosomal_uL6-like_a/b-dom_sf"/>
</dbReference>
<dbReference type="PANTHER" id="PTHR11655">
    <property type="entry name" value="60S/50S RIBOSOMAL PROTEIN L6/L9"/>
    <property type="match status" value="1"/>
</dbReference>
<dbReference type="Gene3D" id="3.90.930.12">
    <property type="entry name" value="Ribosomal protein L6, alpha-beta domain"/>
    <property type="match status" value="1"/>
</dbReference>
<proteinExistence type="inferred from homology"/>
<dbReference type="InterPro" id="IPR020040">
    <property type="entry name" value="Ribosomal_uL6_a/b-dom"/>
</dbReference>
<dbReference type="Pfam" id="PF00347">
    <property type="entry name" value="Ribosomal_L6"/>
    <property type="match status" value="1"/>
</dbReference>
<dbReference type="GO" id="GO:0002181">
    <property type="term" value="P:cytoplasmic translation"/>
    <property type="evidence" value="ECO:0007669"/>
    <property type="project" value="TreeGrafter"/>
</dbReference>
<dbReference type="SUPFAM" id="SSF56053">
    <property type="entry name" value="Ribosomal protein L6"/>
    <property type="match status" value="1"/>
</dbReference>
<keyword evidence="2 5" id="KW-0689">Ribosomal protein</keyword>
<dbReference type="InterPro" id="IPR000702">
    <property type="entry name" value="Ribosomal_uL6-like"/>
</dbReference>
<feature type="domain" description="Large ribosomal subunit protein uL6 alpha-beta" evidence="4">
    <location>
        <begin position="2"/>
        <end position="75"/>
    </location>
</feature>
<reference evidence="5" key="1">
    <citation type="submission" date="2019-08" db="EMBL/GenBank/DDBJ databases">
        <authorList>
            <person name="Kucharzyk K."/>
            <person name="Murdoch R.W."/>
            <person name="Higgins S."/>
            <person name="Loffler F."/>
        </authorList>
    </citation>
    <scope>NUCLEOTIDE SEQUENCE</scope>
</reference>
<dbReference type="InterPro" id="IPR019906">
    <property type="entry name" value="Ribosomal_uL6_bac-type"/>
</dbReference>
<evidence type="ECO:0000313" key="5">
    <source>
        <dbReference type="EMBL" id="MPN63387.1"/>
    </source>
</evidence>
<evidence type="ECO:0000256" key="1">
    <source>
        <dbReference type="ARBA" id="ARBA00009356"/>
    </source>
</evidence>
<protein>
    <submittedName>
        <fullName evidence="5">50S ribosomal protein L6</fullName>
    </submittedName>
</protein>
<evidence type="ECO:0000256" key="2">
    <source>
        <dbReference type="ARBA" id="ARBA00022980"/>
    </source>
</evidence>
<comment type="caution">
    <text evidence="5">The sequence shown here is derived from an EMBL/GenBank/DDBJ whole genome shotgun (WGS) entry which is preliminary data.</text>
</comment>
<dbReference type="GO" id="GO:0022625">
    <property type="term" value="C:cytosolic large ribosomal subunit"/>
    <property type="evidence" value="ECO:0007669"/>
    <property type="project" value="TreeGrafter"/>
</dbReference>
<gene>
    <name evidence="5" type="primary">rplF_56</name>
    <name evidence="5" type="ORF">SDC9_211145</name>
</gene>
<organism evidence="5">
    <name type="scientific">bioreactor metagenome</name>
    <dbReference type="NCBI Taxonomy" id="1076179"/>
    <lineage>
        <taxon>unclassified sequences</taxon>
        <taxon>metagenomes</taxon>
        <taxon>ecological metagenomes</taxon>
    </lineage>
</organism>
<accession>A0A645JJ65</accession>
<evidence type="ECO:0000259" key="4">
    <source>
        <dbReference type="Pfam" id="PF00347"/>
    </source>
</evidence>
<dbReference type="AlphaFoldDB" id="A0A645JJ65"/>
<dbReference type="FunFam" id="3.90.930.12:FF:000001">
    <property type="entry name" value="50S ribosomal protein L6"/>
    <property type="match status" value="1"/>
</dbReference>
<dbReference type="PANTHER" id="PTHR11655:SF14">
    <property type="entry name" value="LARGE RIBOSOMAL SUBUNIT PROTEIN UL6M"/>
    <property type="match status" value="1"/>
</dbReference>
<name>A0A645JJ65_9ZZZZ</name>
<dbReference type="GO" id="GO:0019843">
    <property type="term" value="F:rRNA binding"/>
    <property type="evidence" value="ECO:0007669"/>
    <property type="project" value="InterPro"/>
</dbReference>